<dbReference type="Pfam" id="PF14374">
    <property type="entry name" value="Ribos_L4_asso_C"/>
    <property type="match status" value="1"/>
</dbReference>
<keyword evidence="3" id="KW-0687">Ribonucleoprotein</keyword>
<evidence type="ECO:0000313" key="6">
    <source>
        <dbReference type="EMBL" id="KAF8822296.1"/>
    </source>
</evidence>
<proteinExistence type="inferred from homology"/>
<dbReference type="InterPro" id="IPR045240">
    <property type="entry name" value="Ribosomal_uL4_euk/arch"/>
</dbReference>
<feature type="region of interest" description="Disordered" evidence="4">
    <location>
        <begin position="74"/>
        <end position="97"/>
    </location>
</feature>
<protein>
    <submittedName>
        <fullName evidence="6">Ribosomal protein RPL4</fullName>
    </submittedName>
</protein>
<dbReference type="SUPFAM" id="SSF52166">
    <property type="entry name" value="Ribosomal protein L4"/>
    <property type="match status" value="1"/>
</dbReference>
<feature type="domain" description="Large ribosomal subunit protein uL4 C-terminal" evidence="5">
    <location>
        <begin position="278"/>
        <end position="348"/>
    </location>
</feature>
<evidence type="ECO:0000256" key="4">
    <source>
        <dbReference type="SAM" id="MobiDB-lite"/>
    </source>
</evidence>
<dbReference type="InterPro" id="IPR025755">
    <property type="entry name" value="Ribos_uL4_C_dom"/>
</dbReference>
<evidence type="ECO:0000313" key="7">
    <source>
        <dbReference type="Proteomes" id="UP000823046"/>
    </source>
</evidence>
<reference evidence="6 7" key="1">
    <citation type="journal article" date="2020" name="bioRxiv">
        <title>Metabolic contributions of an alphaproteobacterial endosymbiont in the apicomplexan Cardiosporidium cionae.</title>
        <authorList>
            <person name="Hunter E.S."/>
            <person name="Paight C.J."/>
            <person name="Lane C.E."/>
        </authorList>
    </citation>
    <scope>NUCLEOTIDE SEQUENCE [LARGE SCALE GENOMIC DNA]</scope>
    <source>
        <strain evidence="6">ESH_2018</strain>
    </source>
</reference>
<gene>
    <name evidence="6" type="primary">RPL4</name>
    <name evidence="6" type="ORF">IE077_004615</name>
</gene>
<name>A0ABQ7JE93_9APIC</name>
<dbReference type="PANTHER" id="PTHR19431">
    <property type="entry name" value="60S RIBOSOMAL PROTEIN L4"/>
    <property type="match status" value="1"/>
</dbReference>
<feature type="compositionally biased region" description="Basic residues" evidence="4">
    <location>
        <begin position="361"/>
        <end position="374"/>
    </location>
</feature>
<dbReference type="Pfam" id="PF00573">
    <property type="entry name" value="Ribosomal_L4"/>
    <property type="match status" value="1"/>
</dbReference>
<evidence type="ECO:0000256" key="3">
    <source>
        <dbReference type="ARBA" id="ARBA00023274"/>
    </source>
</evidence>
<organism evidence="6 7">
    <name type="scientific">Cardiosporidium cionae</name>
    <dbReference type="NCBI Taxonomy" id="476202"/>
    <lineage>
        <taxon>Eukaryota</taxon>
        <taxon>Sar</taxon>
        <taxon>Alveolata</taxon>
        <taxon>Apicomplexa</taxon>
        <taxon>Aconoidasida</taxon>
        <taxon>Nephromycida</taxon>
        <taxon>Cardiosporidium</taxon>
    </lineage>
</organism>
<comment type="caution">
    <text evidence="6">The sequence shown here is derived from an EMBL/GenBank/DDBJ whole genome shotgun (WGS) entry which is preliminary data.</text>
</comment>
<evidence type="ECO:0000256" key="2">
    <source>
        <dbReference type="ARBA" id="ARBA00022980"/>
    </source>
</evidence>
<comment type="similarity">
    <text evidence="1">Belongs to the universal ribosomal protein uL4 family.</text>
</comment>
<dbReference type="Proteomes" id="UP000823046">
    <property type="component" value="Unassembled WGS sequence"/>
</dbReference>
<dbReference type="GO" id="GO:0005840">
    <property type="term" value="C:ribosome"/>
    <property type="evidence" value="ECO:0007669"/>
    <property type="project" value="UniProtKB-KW"/>
</dbReference>
<sequence length="385" mass="42691">MSVTRPLVSVHSVSAAAAKENQLLMPSVFAAPLRPDLVRSVHTLLGKNRRQPYGVASNAGYQTSAASWGTGRAVSRIPRVPGGGTRRTGQGAFGNMCRGGGMFNPNKTWRRWHRRVNITMKRHAIASAIASTALPSLLMARGHRIERVPELPLVVSDSVLQINKTKEAMQALQLLGCDEELKKVKSSKSVRCGKGKMRNRRYTQRKGPLVIYHDKSAPLTRAFRNIPGVDLCHVDRLNLLSLAPGGTLGRLCIWSKSAFKRLQQLYGSNKNAKTSLKKGYHLMRPIMENADLSRIINSDEIQSVLEPMKKPPKHKRQHPNPLKNRSAMIRLNPAANKLKRIARLSQTVGTKQRLHVEKMKKAQATKRLKMKKGLTKTGAKAVASK</sequence>
<accession>A0ABQ7JE93</accession>
<evidence type="ECO:0000259" key="5">
    <source>
        <dbReference type="Pfam" id="PF14374"/>
    </source>
</evidence>
<dbReference type="Gene3D" id="3.40.1370.10">
    <property type="match status" value="1"/>
</dbReference>
<dbReference type="InterPro" id="IPR002136">
    <property type="entry name" value="Ribosomal_uL4"/>
</dbReference>
<dbReference type="EMBL" id="JADAQX010000066">
    <property type="protein sequence ID" value="KAF8822296.1"/>
    <property type="molecule type" value="Genomic_DNA"/>
</dbReference>
<dbReference type="InterPro" id="IPR023574">
    <property type="entry name" value="Ribosomal_uL4_dom_sf"/>
</dbReference>
<evidence type="ECO:0000256" key="1">
    <source>
        <dbReference type="ARBA" id="ARBA00010528"/>
    </source>
</evidence>
<keyword evidence="7" id="KW-1185">Reference proteome</keyword>
<feature type="region of interest" description="Disordered" evidence="4">
    <location>
        <begin position="360"/>
        <end position="385"/>
    </location>
</feature>
<keyword evidence="2 6" id="KW-0689">Ribosomal protein</keyword>